<keyword evidence="2" id="KW-1185">Reference proteome</keyword>
<sequence>MPRSALENEEAKQAQMEAVKGAGYIQMSSMILGGMIEADNGMRRFEHQIRVQRMVARDRAMWKDLVDDEDDELRPTSMGTSSAPKK</sequence>
<dbReference type="AlphaFoldDB" id="A0A9W8NC73"/>
<evidence type="ECO:0000313" key="1">
    <source>
        <dbReference type="EMBL" id="KAJ3568944.1"/>
    </source>
</evidence>
<dbReference type="VEuPathDB" id="FungiDB:F4678DRAFT_269053"/>
<dbReference type="EMBL" id="JANPWZ010001084">
    <property type="protein sequence ID" value="KAJ3568944.1"/>
    <property type="molecule type" value="Genomic_DNA"/>
</dbReference>
<comment type="caution">
    <text evidence="1">The sequence shown here is derived from an EMBL/GenBank/DDBJ whole genome shotgun (WGS) entry which is preliminary data.</text>
</comment>
<reference evidence="1" key="1">
    <citation type="submission" date="2022-07" db="EMBL/GenBank/DDBJ databases">
        <title>Genome Sequence of Xylaria arbuscula.</title>
        <authorList>
            <person name="Buettner E."/>
        </authorList>
    </citation>
    <scope>NUCLEOTIDE SEQUENCE</scope>
    <source>
        <strain evidence="1">VT107</strain>
    </source>
</reference>
<evidence type="ECO:0000313" key="2">
    <source>
        <dbReference type="Proteomes" id="UP001148614"/>
    </source>
</evidence>
<organism evidence="1 2">
    <name type="scientific">Xylaria arbuscula</name>
    <dbReference type="NCBI Taxonomy" id="114810"/>
    <lineage>
        <taxon>Eukaryota</taxon>
        <taxon>Fungi</taxon>
        <taxon>Dikarya</taxon>
        <taxon>Ascomycota</taxon>
        <taxon>Pezizomycotina</taxon>
        <taxon>Sordariomycetes</taxon>
        <taxon>Xylariomycetidae</taxon>
        <taxon>Xylariales</taxon>
        <taxon>Xylariaceae</taxon>
        <taxon>Xylaria</taxon>
    </lineage>
</organism>
<accession>A0A9W8NC73</accession>
<gene>
    <name evidence="1" type="ORF">NPX13_g6250</name>
</gene>
<name>A0A9W8NC73_9PEZI</name>
<dbReference type="Proteomes" id="UP001148614">
    <property type="component" value="Unassembled WGS sequence"/>
</dbReference>
<protein>
    <submittedName>
        <fullName evidence="1">Uncharacterized protein</fullName>
    </submittedName>
</protein>
<proteinExistence type="predicted"/>